<dbReference type="RefSeq" id="WP_308448838.1">
    <property type="nucleotide sequence ID" value="NZ_JAJEQC010000003.1"/>
</dbReference>
<dbReference type="EMBL" id="JAJEQC010000003">
    <property type="protein sequence ID" value="MCC2136320.1"/>
    <property type="molecule type" value="Genomic_DNA"/>
</dbReference>
<evidence type="ECO:0000313" key="9">
    <source>
        <dbReference type="EMBL" id="MCC2136320.1"/>
    </source>
</evidence>
<keyword evidence="6 8" id="KW-1133">Transmembrane helix</keyword>
<dbReference type="Proteomes" id="UP001199424">
    <property type="component" value="Unassembled WGS sequence"/>
</dbReference>
<evidence type="ECO:0000256" key="1">
    <source>
        <dbReference type="ARBA" id="ARBA00022475"/>
    </source>
</evidence>
<reference evidence="9" key="1">
    <citation type="submission" date="2021-10" db="EMBL/GenBank/DDBJ databases">
        <title>Anaerobic single-cell dispensing facilitates the cultivation of human gut bacteria.</title>
        <authorList>
            <person name="Afrizal A."/>
        </authorList>
    </citation>
    <scope>NUCLEOTIDE SEQUENCE</scope>
    <source>
        <strain evidence="9">CLA-AA-H250</strain>
    </source>
</reference>
<feature type="transmembrane region" description="Helical" evidence="8">
    <location>
        <begin position="102"/>
        <end position="121"/>
    </location>
</feature>
<dbReference type="GO" id="GO:0008233">
    <property type="term" value="F:peptidase activity"/>
    <property type="evidence" value="ECO:0007669"/>
    <property type="project" value="UniProtKB-KW"/>
</dbReference>
<evidence type="ECO:0000256" key="3">
    <source>
        <dbReference type="ARBA" id="ARBA00022670"/>
    </source>
</evidence>
<dbReference type="GO" id="GO:0009372">
    <property type="term" value="P:quorum sensing"/>
    <property type="evidence" value="ECO:0007669"/>
    <property type="project" value="UniProtKB-KW"/>
</dbReference>
<gene>
    <name evidence="9" type="ORF">LKD31_04740</name>
</gene>
<evidence type="ECO:0000256" key="2">
    <source>
        <dbReference type="ARBA" id="ARBA00022654"/>
    </source>
</evidence>
<dbReference type="GO" id="GO:0006508">
    <property type="term" value="P:proteolysis"/>
    <property type="evidence" value="ECO:0007669"/>
    <property type="project" value="UniProtKB-KW"/>
</dbReference>
<sequence length="196" mass="22767">MLHSCAEYLTHTLYRHCPLSEEKRPVFVYGFELSLSTLSSILSIILLSIIFKNVYFSLLFLYIFFFLRLFSGGYHAPTYSRCFILTNAIFVFVYLLSEVIRWYKPLLIPFAILSCISIFLLSPIRSTKHPLSERLYAQNKKTARIIVSIDFLLFLILYITGMPTRYLATWALSLSAVAIMMVITLFKKNSTRRESV</sequence>
<evidence type="ECO:0000256" key="5">
    <source>
        <dbReference type="ARBA" id="ARBA00022801"/>
    </source>
</evidence>
<dbReference type="GO" id="GO:0016020">
    <property type="term" value="C:membrane"/>
    <property type="evidence" value="ECO:0007669"/>
    <property type="project" value="InterPro"/>
</dbReference>
<proteinExistence type="predicted"/>
<protein>
    <submittedName>
        <fullName evidence="9">Accessory gene regulator B family protein</fullName>
    </submittedName>
</protein>
<feature type="transmembrane region" description="Helical" evidence="8">
    <location>
        <begin position="142"/>
        <end position="161"/>
    </location>
</feature>
<evidence type="ECO:0000256" key="7">
    <source>
        <dbReference type="ARBA" id="ARBA00023136"/>
    </source>
</evidence>
<keyword evidence="3" id="KW-0645">Protease</keyword>
<evidence type="ECO:0000256" key="4">
    <source>
        <dbReference type="ARBA" id="ARBA00022692"/>
    </source>
</evidence>
<feature type="transmembrane region" description="Helical" evidence="8">
    <location>
        <begin position="167"/>
        <end position="186"/>
    </location>
</feature>
<name>A0AAE3AGF5_9FIRM</name>
<keyword evidence="10" id="KW-1185">Reference proteome</keyword>
<accession>A0AAE3AGF5</accession>
<evidence type="ECO:0000256" key="6">
    <source>
        <dbReference type="ARBA" id="ARBA00022989"/>
    </source>
</evidence>
<organism evidence="9 10">
    <name type="scientific">Hominenteromicrobium mulieris</name>
    <dbReference type="NCBI Taxonomy" id="2885357"/>
    <lineage>
        <taxon>Bacteria</taxon>
        <taxon>Bacillati</taxon>
        <taxon>Bacillota</taxon>
        <taxon>Clostridia</taxon>
        <taxon>Eubacteriales</taxon>
        <taxon>Oscillospiraceae</taxon>
        <taxon>Hominenteromicrobium</taxon>
    </lineage>
</organism>
<dbReference type="AlphaFoldDB" id="A0AAE3AGF5"/>
<keyword evidence="4 8" id="KW-0812">Transmembrane</keyword>
<feature type="transmembrane region" description="Helical" evidence="8">
    <location>
        <begin position="41"/>
        <end position="67"/>
    </location>
</feature>
<feature type="transmembrane region" description="Helical" evidence="8">
    <location>
        <begin position="79"/>
        <end position="96"/>
    </location>
</feature>
<keyword evidence="2" id="KW-0673">Quorum sensing</keyword>
<dbReference type="Pfam" id="PF04647">
    <property type="entry name" value="AgrB"/>
    <property type="match status" value="1"/>
</dbReference>
<keyword evidence="1" id="KW-1003">Cell membrane</keyword>
<keyword evidence="7 8" id="KW-0472">Membrane</keyword>
<dbReference type="SMART" id="SM00793">
    <property type="entry name" value="AgrB"/>
    <property type="match status" value="1"/>
</dbReference>
<dbReference type="InterPro" id="IPR006741">
    <property type="entry name" value="AgrB"/>
</dbReference>
<comment type="caution">
    <text evidence="9">The sequence shown here is derived from an EMBL/GenBank/DDBJ whole genome shotgun (WGS) entry which is preliminary data.</text>
</comment>
<evidence type="ECO:0000313" key="10">
    <source>
        <dbReference type="Proteomes" id="UP001199424"/>
    </source>
</evidence>
<evidence type="ECO:0000256" key="8">
    <source>
        <dbReference type="SAM" id="Phobius"/>
    </source>
</evidence>
<keyword evidence="5" id="KW-0378">Hydrolase</keyword>